<dbReference type="EMBL" id="CAKLBY020000231">
    <property type="protein sequence ID" value="CAK7938476.1"/>
    <property type="molecule type" value="Genomic_DNA"/>
</dbReference>
<dbReference type="Proteomes" id="UP001162060">
    <property type="component" value="Unassembled WGS sequence"/>
</dbReference>
<protein>
    <submittedName>
        <fullName evidence="1">Uncharacterized protein</fullName>
    </submittedName>
</protein>
<proteinExistence type="predicted"/>
<sequence>MLSLLNLVIPGSSDVLLSPLTTTSIDDYDPIDYPFMLQPPALEYSFVSPSLAIEYPWMPESQDFLPQQLTSVIDSIAGPTELIVSHTSQVGTEPMFDPTHCQIKSLSLLYPDSALPDMSDEMPQLDYVDARELIALFTDTGVPQEERQHEKQQHQVQQQQLLLLSKKSKGKCAVAGCNTKMQSKGKHCVGANVTVVVHAAELKAARQAARVEACVELTEVGDCAPPPGARRVPSDKANAPHILRNSAEWTIARVSPDAEAYATDIRKRCSSSDASSSIICVHQQPKQGASTQWKS</sequence>
<dbReference type="AlphaFoldDB" id="A0AAV1UVJ5"/>
<reference evidence="1" key="1">
    <citation type="submission" date="2024-01" db="EMBL/GenBank/DDBJ databases">
        <authorList>
            <person name="Webb A."/>
        </authorList>
    </citation>
    <scope>NUCLEOTIDE SEQUENCE</scope>
    <source>
        <strain evidence="1">Pm1</strain>
    </source>
</reference>
<evidence type="ECO:0000313" key="1">
    <source>
        <dbReference type="EMBL" id="CAK7938476.1"/>
    </source>
</evidence>
<organism evidence="1 2">
    <name type="scientific">Peronospora matthiolae</name>
    <dbReference type="NCBI Taxonomy" id="2874970"/>
    <lineage>
        <taxon>Eukaryota</taxon>
        <taxon>Sar</taxon>
        <taxon>Stramenopiles</taxon>
        <taxon>Oomycota</taxon>
        <taxon>Peronosporomycetes</taxon>
        <taxon>Peronosporales</taxon>
        <taxon>Peronosporaceae</taxon>
        <taxon>Peronospora</taxon>
    </lineage>
</organism>
<name>A0AAV1UVJ5_9STRA</name>
<gene>
    <name evidence="1" type="ORF">PM001_LOCUS23626</name>
</gene>
<evidence type="ECO:0000313" key="2">
    <source>
        <dbReference type="Proteomes" id="UP001162060"/>
    </source>
</evidence>
<accession>A0AAV1UVJ5</accession>
<comment type="caution">
    <text evidence="1">The sequence shown here is derived from an EMBL/GenBank/DDBJ whole genome shotgun (WGS) entry which is preliminary data.</text>
</comment>